<evidence type="ECO:0000313" key="2">
    <source>
        <dbReference type="Proteomes" id="UP001201449"/>
    </source>
</evidence>
<sequence>MISYTISETTSKRQVYHWLQASLRLAQIENLASGYAWHGLDEKVSRLIKEGLSQSLEGLVNMAQTLVDNFHRHPVQSSLNDRLFELRNRYVRVEETVHFYTIAINSRTNPTVSALLRACDILCVKSMKSILQDLEHPCPLVLTYVEKGLGASILKSGLRLWDGNTSRVAAIKVTQHNLYRPTAIIHETGHQVAHILDWNAELSEGLKMGLKNFPEDISDTFASWASEIAADAYAFVHTGYAAVAALHDVVSGSPNAILAFHPKDPHPVAFVRVLMNIEMCRQKFGHGPWEELQESFLNQYGAELNSNPNLRFVNQCLDALPSAVRIILDQRYRAFRGKSLSELIDPEKVSPSQLFNLEKSAGPSLYHSHAWIWQESIRILALGGLKIGMAQGDLQSLYKQQEEWMIRLGYTGNLN</sequence>
<dbReference type="Proteomes" id="UP001201449">
    <property type="component" value="Unassembled WGS sequence"/>
</dbReference>
<keyword evidence="2" id="KW-1185">Reference proteome</keyword>
<protein>
    <recommendedName>
        <fullName evidence="3">HEXXH motif-containing protein</fullName>
    </recommendedName>
</protein>
<gene>
    <name evidence="1" type="ORF">L0U89_14865</name>
</gene>
<dbReference type="EMBL" id="JAKEVZ010000011">
    <property type="protein sequence ID" value="MCF1752343.1"/>
    <property type="molecule type" value="Genomic_DNA"/>
</dbReference>
<proteinExistence type="predicted"/>
<name>A0ABS9BWF1_9BACT</name>
<accession>A0ABS9BWF1</accession>
<dbReference type="RefSeq" id="WP_234862239.1">
    <property type="nucleotide sequence ID" value="NZ_JAKEVZ010000011.1"/>
</dbReference>
<organism evidence="1 2">
    <name type="scientific">Mariniradius sediminis</name>
    <dbReference type="NCBI Taxonomy" id="2909237"/>
    <lineage>
        <taxon>Bacteria</taxon>
        <taxon>Pseudomonadati</taxon>
        <taxon>Bacteroidota</taxon>
        <taxon>Cytophagia</taxon>
        <taxon>Cytophagales</taxon>
        <taxon>Cyclobacteriaceae</taxon>
        <taxon>Mariniradius</taxon>
    </lineage>
</organism>
<evidence type="ECO:0008006" key="3">
    <source>
        <dbReference type="Google" id="ProtNLM"/>
    </source>
</evidence>
<evidence type="ECO:0000313" key="1">
    <source>
        <dbReference type="EMBL" id="MCF1752343.1"/>
    </source>
</evidence>
<reference evidence="1 2" key="1">
    <citation type="submission" date="2022-01" db="EMBL/GenBank/DDBJ databases">
        <title>Mariniradius saccharolyticus sp. nov., isolated from sediment of a river.</title>
        <authorList>
            <person name="Liu H."/>
        </authorList>
    </citation>
    <scope>NUCLEOTIDE SEQUENCE [LARGE SCALE GENOMIC DNA]</scope>
    <source>
        <strain evidence="1 2">RY-2</strain>
    </source>
</reference>
<comment type="caution">
    <text evidence="1">The sequence shown here is derived from an EMBL/GenBank/DDBJ whole genome shotgun (WGS) entry which is preliminary data.</text>
</comment>